<dbReference type="Proteomes" id="UP000622610">
    <property type="component" value="Unassembled WGS sequence"/>
</dbReference>
<dbReference type="PANTHER" id="PTHR13947">
    <property type="entry name" value="GNAT FAMILY N-ACETYLTRANSFERASE"/>
    <property type="match status" value="1"/>
</dbReference>
<evidence type="ECO:0000259" key="2">
    <source>
        <dbReference type="PROSITE" id="PS51186"/>
    </source>
</evidence>
<dbReference type="InterPro" id="IPR050769">
    <property type="entry name" value="NAT_camello-type"/>
</dbReference>
<dbReference type="PANTHER" id="PTHR13947:SF37">
    <property type="entry name" value="LD18367P"/>
    <property type="match status" value="1"/>
</dbReference>
<dbReference type="RefSeq" id="WP_188367195.1">
    <property type="nucleotide sequence ID" value="NZ_BMDT01000003.1"/>
</dbReference>
<reference evidence="3" key="1">
    <citation type="journal article" date="2014" name="Int. J. Syst. Evol. Microbiol.">
        <title>Complete genome sequence of Corynebacterium casei LMG S-19264T (=DSM 44701T), isolated from a smear-ripened cheese.</title>
        <authorList>
            <consortium name="US DOE Joint Genome Institute (JGI-PGF)"/>
            <person name="Walter F."/>
            <person name="Albersmeier A."/>
            <person name="Kalinowski J."/>
            <person name="Ruckert C."/>
        </authorList>
    </citation>
    <scope>NUCLEOTIDE SEQUENCE</scope>
    <source>
        <strain evidence="3">CCM 8433</strain>
    </source>
</reference>
<dbReference type="InterPro" id="IPR016181">
    <property type="entry name" value="Acyl_CoA_acyltransferase"/>
</dbReference>
<dbReference type="Gene3D" id="3.40.630.30">
    <property type="match status" value="1"/>
</dbReference>
<evidence type="ECO:0000256" key="1">
    <source>
        <dbReference type="ARBA" id="ARBA00022679"/>
    </source>
</evidence>
<dbReference type="SUPFAM" id="SSF55729">
    <property type="entry name" value="Acyl-CoA N-acyltransferases (Nat)"/>
    <property type="match status" value="1"/>
</dbReference>
<accession>A0A917JFW4</accession>
<protein>
    <submittedName>
        <fullName evidence="3">N-acetyltransferase</fullName>
    </submittedName>
</protein>
<dbReference type="PROSITE" id="PS51186">
    <property type="entry name" value="GNAT"/>
    <property type="match status" value="1"/>
</dbReference>
<comment type="caution">
    <text evidence="3">The sequence shown here is derived from an EMBL/GenBank/DDBJ whole genome shotgun (WGS) entry which is preliminary data.</text>
</comment>
<dbReference type="InterPro" id="IPR000182">
    <property type="entry name" value="GNAT_dom"/>
</dbReference>
<dbReference type="AlphaFoldDB" id="A0A917JFW4"/>
<name>A0A917JFW4_9ENTE</name>
<dbReference type="GO" id="GO:0008080">
    <property type="term" value="F:N-acetyltransferase activity"/>
    <property type="evidence" value="ECO:0007669"/>
    <property type="project" value="InterPro"/>
</dbReference>
<organism evidence="3 4">
    <name type="scientific">Enterococcus alcedinis</name>
    <dbReference type="NCBI Taxonomy" id="1274384"/>
    <lineage>
        <taxon>Bacteria</taxon>
        <taxon>Bacillati</taxon>
        <taxon>Bacillota</taxon>
        <taxon>Bacilli</taxon>
        <taxon>Lactobacillales</taxon>
        <taxon>Enterococcaceae</taxon>
        <taxon>Enterococcus</taxon>
    </lineage>
</organism>
<keyword evidence="4" id="KW-1185">Reference proteome</keyword>
<proteinExistence type="predicted"/>
<reference evidence="3" key="2">
    <citation type="submission" date="2020-09" db="EMBL/GenBank/DDBJ databases">
        <authorList>
            <person name="Sun Q."/>
            <person name="Sedlacek I."/>
        </authorList>
    </citation>
    <scope>NUCLEOTIDE SEQUENCE</scope>
    <source>
        <strain evidence="3">CCM 8433</strain>
    </source>
</reference>
<dbReference type="CDD" id="cd04301">
    <property type="entry name" value="NAT_SF"/>
    <property type="match status" value="1"/>
</dbReference>
<dbReference type="EMBL" id="BMDT01000003">
    <property type="protein sequence ID" value="GGI65357.1"/>
    <property type="molecule type" value="Genomic_DNA"/>
</dbReference>
<evidence type="ECO:0000313" key="3">
    <source>
        <dbReference type="EMBL" id="GGI65357.1"/>
    </source>
</evidence>
<dbReference type="Pfam" id="PF00583">
    <property type="entry name" value="Acetyltransf_1"/>
    <property type="match status" value="1"/>
</dbReference>
<evidence type="ECO:0000313" key="4">
    <source>
        <dbReference type="Proteomes" id="UP000622610"/>
    </source>
</evidence>
<gene>
    <name evidence="3" type="primary">yjgM</name>
    <name evidence="3" type="ORF">GCM10011482_10110</name>
</gene>
<keyword evidence="1" id="KW-0808">Transferase</keyword>
<sequence length="159" mass="17729">MIIREITQQDNAAIKKIIQDSLSSLGLVIPGTAYFDPQLADLHQYYNNLSQAKYWIVERDGEVVGGVGIAPFDEQAKICELQKLYLSPQAQGLGLANQLMETALAYAADHYAACYLETTHELEAACRLYEKFGFTLLTEPLVGSEHSAMNAWYLKPLNQ</sequence>
<feature type="domain" description="N-acetyltransferase" evidence="2">
    <location>
        <begin position="1"/>
        <end position="158"/>
    </location>
</feature>